<gene>
    <name evidence="1" type="ORF">M440DRAFT_77832</name>
</gene>
<evidence type="ECO:0000313" key="2">
    <source>
        <dbReference type="Proteomes" id="UP000240760"/>
    </source>
</evidence>
<keyword evidence="2" id="KW-1185">Reference proteome</keyword>
<reference evidence="1 2" key="1">
    <citation type="submission" date="2016-07" db="EMBL/GenBank/DDBJ databases">
        <title>Multiple horizontal gene transfer events from other fungi enriched the ability of initially mycotrophic Trichoderma (Ascomycota) to feed on dead plant biomass.</title>
        <authorList>
            <consortium name="DOE Joint Genome Institute"/>
            <person name="Aerts A."/>
            <person name="Atanasova L."/>
            <person name="Chenthamara K."/>
            <person name="Zhang J."/>
            <person name="Grujic M."/>
            <person name="Henrissat B."/>
            <person name="Kuo A."/>
            <person name="Salamov A."/>
            <person name="Lipzen A."/>
            <person name="Labutti K."/>
            <person name="Barry K."/>
            <person name="Miao Y."/>
            <person name="Rahimi M.J."/>
            <person name="Shen Q."/>
            <person name="Grigoriev I.V."/>
            <person name="Kubicek C.P."/>
            <person name="Druzhinina I.S."/>
        </authorList>
    </citation>
    <scope>NUCLEOTIDE SEQUENCE [LARGE SCALE GENOMIC DNA]</scope>
    <source>
        <strain evidence="1 2">ATCC 18648</strain>
    </source>
</reference>
<dbReference type="AlphaFoldDB" id="A0A2T4CHY4"/>
<protein>
    <submittedName>
        <fullName evidence="1">Uncharacterized protein</fullName>
    </submittedName>
</protein>
<name>A0A2T4CHY4_TRILO</name>
<organism evidence="1 2">
    <name type="scientific">Trichoderma longibrachiatum ATCC 18648</name>
    <dbReference type="NCBI Taxonomy" id="983965"/>
    <lineage>
        <taxon>Eukaryota</taxon>
        <taxon>Fungi</taxon>
        <taxon>Dikarya</taxon>
        <taxon>Ascomycota</taxon>
        <taxon>Pezizomycotina</taxon>
        <taxon>Sordariomycetes</taxon>
        <taxon>Hypocreomycetidae</taxon>
        <taxon>Hypocreales</taxon>
        <taxon>Hypocreaceae</taxon>
        <taxon>Trichoderma</taxon>
    </lineage>
</organism>
<sequence>MAARRPPSKKANPANLQLLASGLQVKALRSLYIRSSPLALPHQSPGVSLAHRFADYYYVPLVLFSLLRLLTRPPSSSLLVPPLPPPAFSSRCSSKLSREALIRSSKEDSGHPHASSVTSLWFPSFLREAAADREALGYAGPKHLRPRVLGRGCSTTYYIIYYVHACSCSCSHLIYKSATGRLSKENLAFGG</sequence>
<dbReference type="Proteomes" id="UP000240760">
    <property type="component" value="Unassembled WGS sequence"/>
</dbReference>
<proteinExistence type="predicted"/>
<evidence type="ECO:0000313" key="1">
    <source>
        <dbReference type="EMBL" id="PTB81144.1"/>
    </source>
</evidence>
<dbReference type="EMBL" id="KZ679126">
    <property type="protein sequence ID" value="PTB81144.1"/>
    <property type="molecule type" value="Genomic_DNA"/>
</dbReference>
<accession>A0A2T4CHY4</accession>